<name>A0A2I2L3E8_9VIRU</name>
<reference evidence="1" key="1">
    <citation type="submission" date="2017-08" db="EMBL/GenBank/DDBJ databases">
        <authorList>
            <consortium name="Urmite Genomes"/>
        </authorList>
    </citation>
    <scope>NUCLEOTIDE SEQUENCE [LARGE SCALE GENOMIC DNA]</scope>
    <source>
        <strain evidence="1">IHUMI-LCC2</strain>
    </source>
</reference>
<dbReference type="KEGG" id="vg:35381903"/>
<dbReference type="RefSeq" id="YP_009448353.1">
    <property type="nucleotide sequence ID" value="NC_036594.1"/>
</dbReference>
<protein>
    <submittedName>
        <fullName evidence="1">Uncharacterized protein</fullName>
    </submittedName>
</protein>
<proteinExistence type="predicted"/>
<gene>
    <name evidence="1" type="ORF">ORPV_147</name>
</gene>
<dbReference type="EMBL" id="LT906555">
    <property type="protein sequence ID" value="SNW62051.1"/>
    <property type="molecule type" value="Genomic_DNA"/>
</dbReference>
<dbReference type="Proteomes" id="UP000236316">
    <property type="component" value="Segment"/>
</dbReference>
<dbReference type="GeneID" id="35381903"/>
<keyword evidence="2" id="KW-1185">Reference proteome</keyword>
<sequence length="83" mass="9879">MSTSKIPEELLESFKNLDRNTAENALQSYKFYYNLYYAQLSNLKCNERLWKCKNYNEELEDLESKVKLFSSCIRCLENGVSYI</sequence>
<organism evidence="1">
    <name type="scientific">Orpheovirus IHUMI-LCC2</name>
    <dbReference type="NCBI Taxonomy" id="2023057"/>
    <lineage>
        <taxon>Viruses</taxon>
        <taxon>Varidnaviria</taxon>
        <taxon>Bamfordvirae</taxon>
        <taxon>Nucleocytoviricota</taxon>
        <taxon>Megaviricetes</taxon>
        <taxon>Pimascovirales</taxon>
        <taxon>Ocovirineae</taxon>
        <taxon>Orpheoviridae</taxon>
        <taxon>Alphaorpheovirus</taxon>
        <taxon>Alphaorpheovirus massiliense</taxon>
    </lineage>
</organism>
<evidence type="ECO:0000313" key="1">
    <source>
        <dbReference type="EMBL" id="SNW62051.1"/>
    </source>
</evidence>
<accession>A0A2I2L3E8</accession>
<evidence type="ECO:0000313" key="2">
    <source>
        <dbReference type="Proteomes" id="UP000236316"/>
    </source>
</evidence>